<proteinExistence type="predicted"/>
<comment type="caution">
    <text evidence="1">The sequence shown here is derived from an EMBL/GenBank/DDBJ whole genome shotgun (WGS) entry which is preliminary data.</text>
</comment>
<accession>A0A4Z1BY83</accession>
<organism evidence="1 2">
    <name type="scientific">Nocardioides eburneiflavus</name>
    <dbReference type="NCBI Taxonomy" id="2518372"/>
    <lineage>
        <taxon>Bacteria</taxon>
        <taxon>Bacillati</taxon>
        <taxon>Actinomycetota</taxon>
        <taxon>Actinomycetes</taxon>
        <taxon>Propionibacteriales</taxon>
        <taxon>Nocardioidaceae</taxon>
        <taxon>Nocardioides</taxon>
    </lineage>
</organism>
<dbReference type="RefSeq" id="WP_135840666.1">
    <property type="nucleotide sequence ID" value="NZ_SRRO01000001.1"/>
</dbReference>
<sequence>MVVALVVVLTRDGSEPVEPPRPVEAPRASPAEAAAALASFVAGVDERDGEALAALAPDALAEVQEQLSGIAANAQSLDLRDVSARYVDQVGTVSADGDWSGVVEMTWRFRGFDDAPASADVVVRFAHGQGDELAISGFGAPSAAEGRVPLWLRGELAVARTEDHLVLVDGEQREADEVAQRVARGIPVVRKVLPEWTGPVVVEVPASAADLDETLGVAPGTYAGIAAVTAGVGTDTGEDAPVHVFVNPEVTDGLRRAGAQVVTSHELVHVATDAVRRPVEPWLLEGFADYVALRDTRLPDRVTLGRAIEAARRDGVPETLPTAADFDTRAQDLQARYEEAWLACRIIAERLGERGLVEVYEAVTRGAVLNRVLDRAGLAPDDLTATWRAELRRMVARR</sequence>
<protein>
    <recommendedName>
        <fullName evidence="3">Peptidase MA-like domain-containing protein</fullName>
    </recommendedName>
</protein>
<evidence type="ECO:0000313" key="2">
    <source>
        <dbReference type="Proteomes" id="UP000297496"/>
    </source>
</evidence>
<keyword evidence="2" id="KW-1185">Reference proteome</keyword>
<gene>
    <name evidence="1" type="ORF">EXE59_21160</name>
</gene>
<reference evidence="1 2" key="1">
    <citation type="submission" date="2019-04" db="EMBL/GenBank/DDBJ databases">
        <title>Three New Species of Nocardioides, Nocardioides euryhalodurans sp. nov., Nocardioides seonyuensis sp. nov. and Nocardioides eburneoflavus sp. nov. Isolated from Soil.</title>
        <authorList>
            <person name="Roh S.G."/>
            <person name="Lee C."/>
            <person name="Kim M.-K."/>
            <person name="Kim S.B."/>
        </authorList>
    </citation>
    <scope>NUCLEOTIDE SEQUENCE [LARGE SCALE GENOMIC DNA]</scope>
    <source>
        <strain evidence="1 2">MMS17-SY213</strain>
    </source>
</reference>
<name>A0A4Z1BY83_9ACTN</name>
<dbReference type="Proteomes" id="UP000297496">
    <property type="component" value="Unassembled WGS sequence"/>
</dbReference>
<evidence type="ECO:0000313" key="1">
    <source>
        <dbReference type="EMBL" id="TGN66181.1"/>
    </source>
</evidence>
<dbReference type="EMBL" id="SRRO01000001">
    <property type="protein sequence ID" value="TGN66181.1"/>
    <property type="molecule type" value="Genomic_DNA"/>
</dbReference>
<dbReference type="AlphaFoldDB" id="A0A4Z1BY83"/>
<dbReference type="OrthoDB" id="5242307at2"/>
<evidence type="ECO:0008006" key="3">
    <source>
        <dbReference type="Google" id="ProtNLM"/>
    </source>
</evidence>